<organism evidence="1 2">
    <name type="scientific">Fulvivirga imtechensis AK7</name>
    <dbReference type="NCBI Taxonomy" id="1237149"/>
    <lineage>
        <taxon>Bacteria</taxon>
        <taxon>Pseudomonadati</taxon>
        <taxon>Bacteroidota</taxon>
        <taxon>Cytophagia</taxon>
        <taxon>Cytophagales</taxon>
        <taxon>Fulvivirgaceae</taxon>
        <taxon>Fulvivirga</taxon>
    </lineage>
</organism>
<evidence type="ECO:0000313" key="2">
    <source>
        <dbReference type="Proteomes" id="UP000011135"/>
    </source>
</evidence>
<reference evidence="1 2" key="1">
    <citation type="submission" date="2012-12" db="EMBL/GenBank/DDBJ databases">
        <title>Genome assembly of Fulvivirga imtechensis AK7.</title>
        <authorList>
            <person name="Nupur N."/>
            <person name="Khatri I."/>
            <person name="Kumar R."/>
            <person name="Subramanian S."/>
            <person name="Pinnaka A."/>
        </authorList>
    </citation>
    <scope>NUCLEOTIDE SEQUENCE [LARGE SCALE GENOMIC DNA]</scope>
    <source>
        <strain evidence="1 2">AK7</strain>
    </source>
</reference>
<sequence>MKARKEREAQIVVEVQDFWWVRWRRHIENYLLITSSRGPDPWI</sequence>
<dbReference type="STRING" id="1237149.C900_00758"/>
<protein>
    <submittedName>
        <fullName evidence="1">Uncharacterized protein</fullName>
    </submittedName>
</protein>
<dbReference type="AlphaFoldDB" id="L8K011"/>
<keyword evidence="2" id="KW-1185">Reference proteome</keyword>
<accession>L8K011</accession>
<evidence type="ECO:0000313" key="1">
    <source>
        <dbReference type="EMBL" id="ELR72797.1"/>
    </source>
</evidence>
<dbReference type="Proteomes" id="UP000011135">
    <property type="component" value="Unassembled WGS sequence"/>
</dbReference>
<name>L8K011_9BACT</name>
<dbReference type="EMBL" id="AMZN01000014">
    <property type="protein sequence ID" value="ELR72797.1"/>
    <property type="molecule type" value="Genomic_DNA"/>
</dbReference>
<proteinExistence type="predicted"/>
<gene>
    <name evidence="1" type="ORF">C900_00758</name>
</gene>
<comment type="caution">
    <text evidence="1">The sequence shown here is derived from an EMBL/GenBank/DDBJ whole genome shotgun (WGS) entry which is preliminary data.</text>
</comment>
<dbReference type="RefSeq" id="WP_009578457.1">
    <property type="nucleotide sequence ID" value="NZ_AMZN01000014.1"/>
</dbReference>